<comment type="caution">
    <text evidence="5">The sequence shown here is derived from an EMBL/GenBank/DDBJ whole genome shotgun (WGS) entry which is preliminary data.</text>
</comment>
<dbReference type="Gene3D" id="2.130.10.10">
    <property type="entry name" value="YVTN repeat-like/Quinoprotein amine dehydrogenase"/>
    <property type="match status" value="1"/>
</dbReference>
<dbReference type="SUPFAM" id="SSF48452">
    <property type="entry name" value="TPR-like"/>
    <property type="match status" value="1"/>
</dbReference>
<dbReference type="SUPFAM" id="SSF50978">
    <property type="entry name" value="WD40 repeat-like"/>
    <property type="match status" value="1"/>
</dbReference>
<protein>
    <submittedName>
        <fullName evidence="5">Uncharacterized protein</fullName>
    </submittedName>
</protein>
<dbReference type="PANTHER" id="PTHR15574">
    <property type="entry name" value="WD REPEAT DOMAIN-CONTAINING FAMILY"/>
    <property type="match status" value="1"/>
</dbReference>
<dbReference type="Proteomes" id="UP001530377">
    <property type="component" value="Unassembled WGS sequence"/>
</dbReference>
<evidence type="ECO:0000256" key="1">
    <source>
        <dbReference type="ARBA" id="ARBA00022574"/>
    </source>
</evidence>
<feature type="compositionally biased region" description="Low complexity" evidence="4">
    <location>
        <begin position="13"/>
        <end position="23"/>
    </location>
</feature>
<keyword evidence="3" id="KW-0802">TPR repeat</keyword>
<feature type="region of interest" description="Disordered" evidence="4">
    <location>
        <begin position="1"/>
        <end position="44"/>
    </location>
</feature>
<evidence type="ECO:0000313" key="6">
    <source>
        <dbReference type="Proteomes" id="UP001530377"/>
    </source>
</evidence>
<organism evidence="5 6">
    <name type="scientific">Cyclostephanos tholiformis</name>
    <dbReference type="NCBI Taxonomy" id="382380"/>
    <lineage>
        <taxon>Eukaryota</taxon>
        <taxon>Sar</taxon>
        <taxon>Stramenopiles</taxon>
        <taxon>Ochrophyta</taxon>
        <taxon>Bacillariophyta</taxon>
        <taxon>Coscinodiscophyceae</taxon>
        <taxon>Thalassiosirophycidae</taxon>
        <taxon>Stephanodiscales</taxon>
        <taxon>Stephanodiscaceae</taxon>
        <taxon>Cyclostephanos</taxon>
    </lineage>
</organism>
<dbReference type="PROSITE" id="PS50005">
    <property type="entry name" value="TPR"/>
    <property type="match status" value="1"/>
</dbReference>
<dbReference type="Gene3D" id="1.25.40.10">
    <property type="entry name" value="Tetratricopeptide repeat domain"/>
    <property type="match status" value="1"/>
</dbReference>
<reference evidence="5 6" key="1">
    <citation type="submission" date="2024-10" db="EMBL/GenBank/DDBJ databases">
        <title>Updated reference genomes for cyclostephanoid diatoms.</title>
        <authorList>
            <person name="Roberts W.R."/>
            <person name="Alverson A.J."/>
        </authorList>
    </citation>
    <scope>NUCLEOTIDE SEQUENCE [LARGE SCALE GENOMIC DNA]</scope>
    <source>
        <strain evidence="5 6">AJA228-03</strain>
    </source>
</reference>
<proteinExistence type="predicted"/>
<dbReference type="InterPro" id="IPR011990">
    <property type="entry name" value="TPR-like_helical_dom_sf"/>
</dbReference>
<dbReference type="SMART" id="SM00320">
    <property type="entry name" value="WD40"/>
    <property type="match status" value="3"/>
</dbReference>
<evidence type="ECO:0000256" key="2">
    <source>
        <dbReference type="ARBA" id="ARBA00022737"/>
    </source>
</evidence>
<evidence type="ECO:0000313" key="5">
    <source>
        <dbReference type="EMBL" id="KAL3816490.1"/>
    </source>
</evidence>
<dbReference type="PANTHER" id="PTHR15574:SF21">
    <property type="entry name" value="DDB1- AND CUL4-ASSOCIATED FACTOR 8"/>
    <property type="match status" value="1"/>
</dbReference>
<keyword evidence="1" id="KW-0853">WD repeat</keyword>
<accession>A0ABD3RWC1</accession>
<dbReference type="InterPro" id="IPR045151">
    <property type="entry name" value="DCAF8"/>
</dbReference>
<dbReference type="EMBL" id="JALLPB020000146">
    <property type="protein sequence ID" value="KAL3816490.1"/>
    <property type="molecule type" value="Genomic_DNA"/>
</dbReference>
<feature type="compositionally biased region" description="Basic and acidic residues" evidence="4">
    <location>
        <begin position="1"/>
        <end position="10"/>
    </location>
</feature>
<evidence type="ECO:0000256" key="3">
    <source>
        <dbReference type="PROSITE-ProRule" id="PRU00339"/>
    </source>
</evidence>
<keyword evidence="6" id="KW-1185">Reference proteome</keyword>
<feature type="repeat" description="TPR" evidence="3">
    <location>
        <begin position="936"/>
        <end position="969"/>
    </location>
</feature>
<dbReference type="InterPro" id="IPR019734">
    <property type="entry name" value="TPR_rpt"/>
</dbReference>
<dbReference type="AlphaFoldDB" id="A0ABD3RWC1"/>
<dbReference type="InterPro" id="IPR036322">
    <property type="entry name" value="WD40_repeat_dom_sf"/>
</dbReference>
<keyword evidence="2" id="KW-0677">Repeat</keyword>
<dbReference type="InterPro" id="IPR001680">
    <property type="entry name" value="WD40_rpt"/>
</dbReference>
<evidence type="ECO:0000256" key="4">
    <source>
        <dbReference type="SAM" id="MobiDB-lite"/>
    </source>
</evidence>
<sequence>MIPCDVDARMNDTTTSTSTSTTKATKEKTTTTTTTSTTTTTRRSDDGGGGILYLLHARSIVGSNNNNGRWARVRSEDEYDECEHDASTSHRAPSRSLLVPSDVALARLGAWNARRMQNMTLAIGRGFAITEDNGGGSADCTTQLLTSGDDVIVNFWDAMHSMGSSSPLPGGCATCTPYSSPRIPVNANDDLVDRWRGIRTLKSSLSSSSTVGGGVNVVGRYCLPGTVHLLATMNTGHRGNVFHATPVPHGHGKVATCGLLCSERGLLRFDLRLPPRSQENRSIVPELSSTCKACYPWRLGGGPLDDCGGDDGGSELESAYVFAGGTNDSTVRLYDLRMTGSTSSSTNHVVEKYRPRALSNKSSAASKVAISGIDLSKDKRELLVSYEADQIYTFPIFDGKSQPTLRDIEQSTGLSALDGAVPELATYGGHLNRLTFLKSAKYAGPNDEYICTGSDSGHAWIYEKKSGSVVSLIKADTSTCNGIQPHPTLPIFITYGIDSTAKLWRATSPVDMDVDDSDLGRYMYHSKRVRYQKSIVVDKWEKGLKENDDDFSCYGNDFSFFPDEVSEDDPNGYQDHFLSLFVRSRLMSEDAPYIGNDIMNLRDVVSQNYFTCTMSMIRGLDEPVKSGIAAMKTRVSLIKLRHQADMLGLYFNCETPWIFKHKNLALIKHKSSGVSDGGHHVLPYGCLADLIPDNPSDWLQFDELMANPPHPGGMDFNLDHESYRLDSSADSSVHPISRRVCLDVLDSVDNDGTVDGVQSEAFKQLRTFVTSGNHVSRTAKSEYDPVQAWDILIQTVSLLRDAGNDALKASLPYVAARRYDKAINYCSLAYIDFPVGTMDFLTNMNGVQIQYPSKRGYEFLWNDLLKLLIAVRLNLALVNLVPEINDARGAVTLATLSLKELKPFATKRGAVITKHHVYARTDEPHTTYVEAKALQAKAYFRLGSAQHVLSEYDEAVKSFEKCVASTKEANLTVDSGVLRKINEAKRCRKEKKERQRKKFKLMFS</sequence>
<feature type="compositionally biased region" description="Low complexity" evidence="4">
    <location>
        <begin position="30"/>
        <end position="41"/>
    </location>
</feature>
<gene>
    <name evidence="5" type="ORF">ACHAXA_005846</name>
</gene>
<dbReference type="InterPro" id="IPR015943">
    <property type="entry name" value="WD40/YVTN_repeat-like_dom_sf"/>
</dbReference>
<name>A0ABD3RWC1_9STRA</name>